<protein>
    <recommendedName>
        <fullName evidence="6">Alpha-type protein kinase domain-containing protein</fullName>
    </recommendedName>
</protein>
<evidence type="ECO:0000313" key="8">
    <source>
        <dbReference type="Proteomes" id="UP000683360"/>
    </source>
</evidence>
<keyword evidence="2" id="KW-0808">Transferase</keyword>
<dbReference type="GO" id="GO:0004674">
    <property type="term" value="F:protein serine/threonine kinase activity"/>
    <property type="evidence" value="ECO:0007669"/>
    <property type="project" value="UniProtKB-KW"/>
</dbReference>
<dbReference type="SMART" id="SM00811">
    <property type="entry name" value="Alpha_kinase"/>
    <property type="match status" value="1"/>
</dbReference>
<keyword evidence="8" id="KW-1185">Reference proteome</keyword>
<evidence type="ECO:0000259" key="6">
    <source>
        <dbReference type="PROSITE" id="PS51158"/>
    </source>
</evidence>
<dbReference type="PANTHER" id="PTHR45992">
    <property type="entry name" value="EUKARYOTIC ELONGATION FACTOR 2 KINASE-RELATED"/>
    <property type="match status" value="1"/>
</dbReference>
<organism evidence="7 8">
    <name type="scientific">Mytilus edulis</name>
    <name type="common">Blue mussel</name>
    <dbReference type="NCBI Taxonomy" id="6550"/>
    <lineage>
        <taxon>Eukaryota</taxon>
        <taxon>Metazoa</taxon>
        <taxon>Spiralia</taxon>
        <taxon>Lophotrochozoa</taxon>
        <taxon>Mollusca</taxon>
        <taxon>Bivalvia</taxon>
        <taxon>Autobranchia</taxon>
        <taxon>Pteriomorphia</taxon>
        <taxon>Mytilida</taxon>
        <taxon>Mytiloidea</taxon>
        <taxon>Mytilidae</taxon>
        <taxon>Mytilinae</taxon>
        <taxon>Mytilus</taxon>
    </lineage>
</organism>
<evidence type="ECO:0000256" key="1">
    <source>
        <dbReference type="ARBA" id="ARBA00022527"/>
    </source>
</evidence>
<accession>A0A8S3PNZ4</accession>
<evidence type="ECO:0000256" key="4">
    <source>
        <dbReference type="ARBA" id="ARBA00022777"/>
    </source>
</evidence>
<dbReference type="SUPFAM" id="SSF56112">
    <property type="entry name" value="Protein kinase-like (PK-like)"/>
    <property type="match status" value="1"/>
</dbReference>
<gene>
    <name evidence="7" type="ORF">MEDL_1142</name>
</gene>
<keyword evidence="4" id="KW-0418">Kinase</keyword>
<dbReference type="AlphaFoldDB" id="A0A8S3PNZ4"/>
<sequence length="396" mass="46161">MLEYFNTNRPTSCSSKGLCRPWGNSFEPYPHKVGKRKLTYLGVLNGEGPRKGEKCMVKAFRNGCGTYEDWLAERERSHNANQISRRFQKELETQGKTAKMHFTIPLMVEIDEVSNYMCVSFIVGKPHKKMRELEVVSLEPYYENDFKVFKSDKMRSFETTLCEAFTHFSWYDSNGEIVVTSLKGVRKMNQYDFTVPIIHSKERTYGATDHGSKGIKDFFREHQCNEICNNWPRPDRISVNTEDVEKSTLERFQIHPQESIKPKFGYSNNVWNPELHRFYIQNINKDETVHCQKEQNCFCEYFRLPCQHSISSNSAFIYNKNQPKDGMGNFCNLYNSIRQNQNQRLNFLNVLVAFSGCAILEYEDIGGKSCYNSCLGVTFDTDFQTIIVSLDITFMF</sequence>
<reference evidence="7" key="1">
    <citation type="submission" date="2021-03" db="EMBL/GenBank/DDBJ databases">
        <authorList>
            <person name="Bekaert M."/>
        </authorList>
    </citation>
    <scope>NUCLEOTIDE SEQUENCE</scope>
</reference>
<dbReference type="CDD" id="cd04515">
    <property type="entry name" value="Alpha_kinase"/>
    <property type="match status" value="1"/>
</dbReference>
<dbReference type="OrthoDB" id="301415at2759"/>
<evidence type="ECO:0000256" key="5">
    <source>
        <dbReference type="ARBA" id="ARBA00022840"/>
    </source>
</evidence>
<dbReference type="InterPro" id="IPR004166">
    <property type="entry name" value="a-kinase_dom"/>
</dbReference>
<dbReference type="Proteomes" id="UP000683360">
    <property type="component" value="Unassembled WGS sequence"/>
</dbReference>
<dbReference type="Gene3D" id="3.20.200.10">
    <property type="entry name" value="MHCK/EF2 kinase"/>
    <property type="match status" value="1"/>
</dbReference>
<keyword evidence="5" id="KW-0067">ATP-binding</keyword>
<dbReference type="GO" id="GO:0005524">
    <property type="term" value="F:ATP binding"/>
    <property type="evidence" value="ECO:0007669"/>
    <property type="project" value="UniProtKB-KW"/>
</dbReference>
<dbReference type="PROSITE" id="PS51158">
    <property type="entry name" value="ALPHA_KINASE"/>
    <property type="match status" value="1"/>
</dbReference>
<evidence type="ECO:0000256" key="2">
    <source>
        <dbReference type="ARBA" id="ARBA00022679"/>
    </source>
</evidence>
<dbReference type="Pfam" id="PF02816">
    <property type="entry name" value="Alpha_kinase"/>
    <property type="match status" value="1"/>
</dbReference>
<evidence type="ECO:0000256" key="3">
    <source>
        <dbReference type="ARBA" id="ARBA00022741"/>
    </source>
</evidence>
<keyword evidence="3" id="KW-0547">Nucleotide-binding</keyword>
<keyword evidence="1" id="KW-0723">Serine/threonine-protein kinase</keyword>
<dbReference type="InterPro" id="IPR051852">
    <property type="entry name" value="Alpha-type_PK"/>
</dbReference>
<feature type="domain" description="Alpha-type protein kinase" evidence="6">
    <location>
        <begin position="1"/>
        <end position="242"/>
    </location>
</feature>
<evidence type="ECO:0000313" key="7">
    <source>
        <dbReference type="EMBL" id="CAG2185541.1"/>
    </source>
</evidence>
<dbReference type="InterPro" id="IPR011009">
    <property type="entry name" value="Kinase-like_dom_sf"/>
</dbReference>
<comment type="caution">
    <text evidence="7">The sequence shown here is derived from an EMBL/GenBank/DDBJ whole genome shotgun (WGS) entry which is preliminary data.</text>
</comment>
<proteinExistence type="predicted"/>
<dbReference type="EMBL" id="CAJPWZ010000093">
    <property type="protein sequence ID" value="CAG2185541.1"/>
    <property type="molecule type" value="Genomic_DNA"/>
</dbReference>
<name>A0A8S3PNZ4_MYTED</name>